<evidence type="ECO:0000256" key="4">
    <source>
        <dbReference type="RuleBase" id="RU368055"/>
    </source>
</evidence>
<dbReference type="Pfam" id="PF05162">
    <property type="entry name" value="Ribosomal_L41"/>
    <property type="match status" value="1"/>
</dbReference>
<reference evidence="5" key="1">
    <citation type="submission" date="2022-06" db="EMBL/GenBank/DDBJ databases">
        <title>Uncovering the hologenomic basis of an extraordinary plant invasion.</title>
        <authorList>
            <person name="Bieker V.C."/>
            <person name="Martin M.D."/>
            <person name="Gilbert T."/>
            <person name="Hodgins K."/>
            <person name="Battlay P."/>
            <person name="Petersen B."/>
            <person name="Wilson J."/>
        </authorList>
    </citation>
    <scope>NUCLEOTIDE SEQUENCE</scope>
    <source>
        <strain evidence="5">AA19_3_7</strain>
        <tissue evidence="5">Leaf</tissue>
    </source>
</reference>
<dbReference type="GO" id="GO:0006412">
    <property type="term" value="P:translation"/>
    <property type="evidence" value="ECO:0007669"/>
    <property type="project" value="InterPro"/>
</dbReference>
<dbReference type="InterPro" id="IPR036291">
    <property type="entry name" value="NAD(P)-bd_dom_sf"/>
</dbReference>
<dbReference type="SUPFAM" id="SSF51735">
    <property type="entry name" value="NAD(P)-binding Rossmann-fold domains"/>
    <property type="match status" value="1"/>
</dbReference>
<protein>
    <recommendedName>
        <fullName evidence="4">60S ribosomal protein L41</fullName>
    </recommendedName>
</protein>
<accession>A0AAD5BQY0</accession>
<gene>
    <name evidence="5" type="ORF">M8C21_014902</name>
</gene>
<comment type="similarity">
    <text evidence="3 4">Belongs to the eukaryotic ribosomal protein eS32 family.</text>
</comment>
<keyword evidence="2 4" id="KW-0687">Ribonucleoprotein</keyword>
<organism evidence="5 6">
    <name type="scientific">Ambrosia artemisiifolia</name>
    <name type="common">Common ragweed</name>
    <dbReference type="NCBI Taxonomy" id="4212"/>
    <lineage>
        <taxon>Eukaryota</taxon>
        <taxon>Viridiplantae</taxon>
        <taxon>Streptophyta</taxon>
        <taxon>Embryophyta</taxon>
        <taxon>Tracheophyta</taxon>
        <taxon>Spermatophyta</taxon>
        <taxon>Magnoliopsida</taxon>
        <taxon>eudicotyledons</taxon>
        <taxon>Gunneridae</taxon>
        <taxon>Pentapetalae</taxon>
        <taxon>asterids</taxon>
        <taxon>campanulids</taxon>
        <taxon>Asterales</taxon>
        <taxon>Asteraceae</taxon>
        <taxon>Asteroideae</taxon>
        <taxon>Heliantheae alliance</taxon>
        <taxon>Heliantheae</taxon>
        <taxon>Ambrosia</taxon>
    </lineage>
</organism>
<dbReference type="GO" id="GO:1990904">
    <property type="term" value="C:ribonucleoprotein complex"/>
    <property type="evidence" value="ECO:0007669"/>
    <property type="project" value="UniProtKB-KW"/>
</dbReference>
<dbReference type="EMBL" id="JAMZMK010011496">
    <property type="protein sequence ID" value="KAI7726906.1"/>
    <property type="molecule type" value="Genomic_DNA"/>
</dbReference>
<proteinExistence type="inferred from homology"/>
<comment type="caution">
    <text evidence="5">The sequence shown here is derived from an EMBL/GenBank/DDBJ whole genome shotgun (WGS) entry which is preliminary data.</text>
</comment>
<dbReference type="GO" id="GO:0005840">
    <property type="term" value="C:ribosome"/>
    <property type="evidence" value="ECO:0007669"/>
    <property type="project" value="UniProtKB-KW"/>
</dbReference>
<dbReference type="AlphaFoldDB" id="A0AAD5BQY0"/>
<keyword evidence="1 4" id="KW-0689">Ribosomal protein</keyword>
<feature type="non-terminal residue" evidence="5">
    <location>
        <position position="207"/>
    </location>
</feature>
<evidence type="ECO:0000256" key="1">
    <source>
        <dbReference type="ARBA" id="ARBA00022980"/>
    </source>
</evidence>
<evidence type="ECO:0000256" key="2">
    <source>
        <dbReference type="ARBA" id="ARBA00023274"/>
    </source>
</evidence>
<dbReference type="Gene3D" id="3.40.50.720">
    <property type="entry name" value="NAD(P)-binding Rossmann-like Domain"/>
    <property type="match status" value="1"/>
</dbReference>
<evidence type="ECO:0000313" key="6">
    <source>
        <dbReference type="Proteomes" id="UP001206925"/>
    </source>
</evidence>
<name>A0AAD5BQY0_AMBAR</name>
<dbReference type="GO" id="GO:0003735">
    <property type="term" value="F:structural constituent of ribosome"/>
    <property type="evidence" value="ECO:0007669"/>
    <property type="project" value="UniProtKB-UniRule"/>
</dbReference>
<evidence type="ECO:0000256" key="3">
    <source>
        <dbReference type="ARBA" id="ARBA00043969"/>
    </source>
</evidence>
<comment type="subunit">
    <text evidence="4">Component of the large ribosomal subunit.</text>
</comment>
<keyword evidence="6" id="KW-1185">Reference proteome</keyword>
<sequence length="207" mass="23817">EQAKRIVSVFDREVRYAVVTGANKGIGFETVGQLAASGVTVLLPICSFFRIIESVMVKDYAACLELCSGGSEVIENNSGVVRMQWKKKTMRRLKRKRRKMRQRPSNDNEHVICAFIARVNSGNTNLGTMLLCRLRFIWEVMEMIDLLTRRKNPKFADHYFESNYSDNHNDDHNISRADFTDWEKDFALDFIYSCSSINGLNDEITDN</sequence>
<dbReference type="Proteomes" id="UP001206925">
    <property type="component" value="Unassembled WGS sequence"/>
</dbReference>
<evidence type="ECO:0000313" key="5">
    <source>
        <dbReference type="EMBL" id="KAI7726906.1"/>
    </source>
</evidence>
<dbReference type="InterPro" id="IPR007836">
    <property type="entry name" value="Ribosomal_eS32"/>
</dbReference>